<accession>A0ABT9MPN3</accession>
<organism evidence="1 2">
    <name type="scientific">Catenuloplanes nepalensis</name>
    <dbReference type="NCBI Taxonomy" id="587533"/>
    <lineage>
        <taxon>Bacteria</taxon>
        <taxon>Bacillati</taxon>
        <taxon>Actinomycetota</taxon>
        <taxon>Actinomycetes</taxon>
        <taxon>Micromonosporales</taxon>
        <taxon>Micromonosporaceae</taxon>
        <taxon>Catenuloplanes</taxon>
    </lineage>
</organism>
<keyword evidence="2" id="KW-1185">Reference proteome</keyword>
<comment type="caution">
    <text evidence="1">The sequence shown here is derived from an EMBL/GenBank/DDBJ whole genome shotgun (WGS) entry which is preliminary data.</text>
</comment>
<evidence type="ECO:0000313" key="1">
    <source>
        <dbReference type="EMBL" id="MDP9793376.1"/>
    </source>
</evidence>
<reference evidence="1 2" key="1">
    <citation type="submission" date="2023-07" db="EMBL/GenBank/DDBJ databases">
        <title>Sequencing the genomes of 1000 actinobacteria strains.</title>
        <authorList>
            <person name="Klenk H.-P."/>
        </authorList>
    </citation>
    <scope>NUCLEOTIDE SEQUENCE [LARGE SCALE GENOMIC DNA]</scope>
    <source>
        <strain evidence="1 2">DSM 44710</strain>
    </source>
</reference>
<evidence type="ECO:0000313" key="2">
    <source>
        <dbReference type="Proteomes" id="UP001240984"/>
    </source>
</evidence>
<protein>
    <submittedName>
        <fullName evidence="1">Uncharacterized protein</fullName>
    </submittedName>
</protein>
<gene>
    <name evidence="1" type="ORF">J2S43_001888</name>
</gene>
<dbReference type="Proteomes" id="UP001240984">
    <property type="component" value="Unassembled WGS sequence"/>
</dbReference>
<dbReference type="RefSeq" id="WP_306828410.1">
    <property type="nucleotide sequence ID" value="NZ_JAUSRA010000001.1"/>
</dbReference>
<dbReference type="EMBL" id="JAUSRA010000001">
    <property type="protein sequence ID" value="MDP9793376.1"/>
    <property type="molecule type" value="Genomic_DNA"/>
</dbReference>
<name>A0ABT9MPN3_9ACTN</name>
<proteinExistence type="predicted"/>
<sequence>MKFPLRYNRRFKVWSYQVSHNVLLLRSNSGRGFVDRVDVMFRDVAAFRLRRTYENLAVDLVPASDAFGLLGGDMETVEFDSYVFSVGAVGGVSGFVVAGTCHFAEDDMEYGEPSAIDHSEFASRVTRSGNFP</sequence>